<reference evidence="4 5" key="1">
    <citation type="journal article" date="2021" name="Nat. Commun.">
        <title>Genetic determinants of endophytism in the Arabidopsis root mycobiome.</title>
        <authorList>
            <person name="Mesny F."/>
            <person name="Miyauchi S."/>
            <person name="Thiergart T."/>
            <person name="Pickel B."/>
            <person name="Atanasova L."/>
            <person name="Karlsson M."/>
            <person name="Huettel B."/>
            <person name="Barry K.W."/>
            <person name="Haridas S."/>
            <person name="Chen C."/>
            <person name="Bauer D."/>
            <person name="Andreopoulos W."/>
            <person name="Pangilinan J."/>
            <person name="LaButti K."/>
            <person name="Riley R."/>
            <person name="Lipzen A."/>
            <person name="Clum A."/>
            <person name="Drula E."/>
            <person name="Henrissat B."/>
            <person name="Kohler A."/>
            <person name="Grigoriev I.V."/>
            <person name="Martin F.M."/>
            <person name="Hacquard S."/>
        </authorList>
    </citation>
    <scope>NUCLEOTIDE SEQUENCE [LARGE SCALE GENOMIC DNA]</scope>
    <source>
        <strain evidence="4 5">MPI-SDFR-AT-0080</strain>
    </source>
</reference>
<comment type="similarity">
    <text evidence="1">Belongs to the peptidase S33 family.</text>
</comment>
<dbReference type="PANTHER" id="PTHR21661:SF39">
    <property type="entry name" value="HYDROLASE, PUTATIVE (AFU_ORTHOLOGUE AFUA_3G08960)-RELATED"/>
    <property type="match status" value="1"/>
</dbReference>
<dbReference type="PANTHER" id="PTHR21661">
    <property type="entry name" value="EPOXIDE HYDROLASE 1-RELATED"/>
    <property type="match status" value="1"/>
</dbReference>
<dbReference type="PIRSF" id="PIRSF001112">
    <property type="entry name" value="Epoxide_hydrolase"/>
    <property type="match status" value="1"/>
</dbReference>
<dbReference type="PRINTS" id="PR00412">
    <property type="entry name" value="EPOXHYDRLASE"/>
</dbReference>
<dbReference type="InterPro" id="IPR029058">
    <property type="entry name" value="AB_hydrolase_fold"/>
</dbReference>
<dbReference type="Pfam" id="PF06441">
    <property type="entry name" value="EHN"/>
    <property type="match status" value="1"/>
</dbReference>
<dbReference type="InterPro" id="IPR000639">
    <property type="entry name" value="Epox_hydrolase-like"/>
</dbReference>
<proteinExistence type="inferred from homology"/>
<accession>A0ABQ8GRL3</accession>
<dbReference type="InterPro" id="IPR010497">
    <property type="entry name" value="Epoxide_hydro_N"/>
</dbReference>
<organism evidence="4 5">
    <name type="scientific">Macrophomina phaseolina</name>
    <dbReference type="NCBI Taxonomy" id="35725"/>
    <lineage>
        <taxon>Eukaryota</taxon>
        <taxon>Fungi</taxon>
        <taxon>Dikarya</taxon>
        <taxon>Ascomycota</taxon>
        <taxon>Pezizomycotina</taxon>
        <taxon>Dothideomycetes</taxon>
        <taxon>Dothideomycetes incertae sedis</taxon>
        <taxon>Botryosphaeriales</taxon>
        <taxon>Botryosphaeriaceae</taxon>
        <taxon>Macrophomina</taxon>
    </lineage>
</organism>
<dbReference type="Gene3D" id="3.40.50.1820">
    <property type="entry name" value="alpha/beta hydrolase"/>
    <property type="match status" value="1"/>
</dbReference>
<dbReference type="InterPro" id="IPR016292">
    <property type="entry name" value="Epoxide_hydrolase"/>
</dbReference>
<evidence type="ECO:0000259" key="3">
    <source>
        <dbReference type="Pfam" id="PF06441"/>
    </source>
</evidence>
<dbReference type="EMBL" id="JAGTJR010000004">
    <property type="protein sequence ID" value="KAH7061461.1"/>
    <property type="molecule type" value="Genomic_DNA"/>
</dbReference>
<evidence type="ECO:0000256" key="1">
    <source>
        <dbReference type="ARBA" id="ARBA00010088"/>
    </source>
</evidence>
<comment type="caution">
    <text evidence="4">The sequence shown here is derived from an EMBL/GenBank/DDBJ whole genome shotgun (WGS) entry which is preliminary data.</text>
</comment>
<evidence type="ECO:0000256" key="2">
    <source>
        <dbReference type="ARBA" id="ARBA00022801"/>
    </source>
</evidence>
<dbReference type="SUPFAM" id="SSF53474">
    <property type="entry name" value="alpha/beta-Hydrolases"/>
    <property type="match status" value="1"/>
</dbReference>
<name>A0ABQ8GRL3_9PEZI</name>
<sequence length="402" mass="45021">MSPPLFAKPPHSVSADGALSQFNVSISDDQIQNLKTLLKLVPIAAPNYENSQDDRRFGSPRQWLVDSVDYWQNKFDWRKQEAEINTVPHFKYDVRDDDGHTYTIHFAALFSEKKDAVPLLMPHGWPGSFIEYLPILLAQREKYASAPDTLPYHLIAPSLIGYGFSSPPPINKDFVPADNSRLLHKMMLGLGFGQSGYIIQGGDVGSFLAEASFSTYDEVKAIHLNLYLGDGKSDPSRTKEPLDEQAAESAEKFRTVGMAYAMLHATKPSTAGFSVGSSPTSLLAWIGEKMIDWSDPETRPSLDTILTNVSIYWFTGTYPTSLWPYRSIFSPSRPNHHTTNGKPKAVSWFPREMVTLPKAVIKEDPAVTHFYAHEKGGHFAALEVPELLWADLEDFVAKVWKK</sequence>
<evidence type="ECO:0000313" key="4">
    <source>
        <dbReference type="EMBL" id="KAH7061461.1"/>
    </source>
</evidence>
<dbReference type="Proteomes" id="UP000774617">
    <property type="component" value="Unassembled WGS sequence"/>
</dbReference>
<gene>
    <name evidence="4" type="ORF">B0J12DRAFT_564630</name>
</gene>
<keyword evidence="2" id="KW-0378">Hydrolase</keyword>
<evidence type="ECO:0000313" key="5">
    <source>
        <dbReference type="Proteomes" id="UP000774617"/>
    </source>
</evidence>
<keyword evidence="5" id="KW-1185">Reference proteome</keyword>
<feature type="domain" description="Epoxide hydrolase N-terminal" evidence="3">
    <location>
        <begin position="20"/>
        <end position="132"/>
    </location>
</feature>
<protein>
    <submittedName>
        <fullName evidence="4">Epoxide hydrolase-like protein</fullName>
    </submittedName>
</protein>